<evidence type="ECO:0000313" key="5">
    <source>
        <dbReference type="Proteomes" id="UP001057474"/>
    </source>
</evidence>
<dbReference type="RefSeq" id="WP_252579875.1">
    <property type="nucleotide sequence ID" value="NZ_CP071527.1"/>
</dbReference>
<keyword evidence="5" id="KW-1185">Reference proteome</keyword>
<name>A0ABY4Y814_9GAMM</name>
<protein>
    <submittedName>
        <fullName evidence="4">Cytochrome P450</fullName>
    </submittedName>
</protein>
<dbReference type="PROSITE" id="PS00086">
    <property type="entry name" value="CYTOCHROME_P450"/>
    <property type="match status" value="1"/>
</dbReference>
<dbReference type="PANTHER" id="PTHR24305:SF166">
    <property type="entry name" value="CYTOCHROME P450 12A4, MITOCHONDRIAL-RELATED"/>
    <property type="match status" value="1"/>
</dbReference>
<dbReference type="InterPro" id="IPR050121">
    <property type="entry name" value="Cytochrome_P450_monoxygenase"/>
</dbReference>
<dbReference type="Pfam" id="PF00067">
    <property type="entry name" value="p450"/>
    <property type="match status" value="1"/>
</dbReference>
<dbReference type="EMBL" id="CP071527">
    <property type="protein sequence ID" value="USQ13581.1"/>
    <property type="molecule type" value="Genomic_DNA"/>
</dbReference>
<evidence type="ECO:0000256" key="1">
    <source>
        <dbReference type="ARBA" id="ARBA00001971"/>
    </source>
</evidence>
<dbReference type="InterPro" id="IPR001128">
    <property type="entry name" value="Cyt_P450"/>
</dbReference>
<dbReference type="Proteomes" id="UP001057474">
    <property type="component" value="Chromosome"/>
</dbReference>
<accession>A0ABY4Y814</accession>
<reference evidence="4" key="1">
    <citation type="submission" date="2021-03" db="EMBL/GenBank/DDBJ databases">
        <title>Legionella lytica PCM 2298.</title>
        <authorList>
            <person name="Koper P."/>
        </authorList>
    </citation>
    <scope>NUCLEOTIDE SEQUENCE</scope>
    <source>
        <strain evidence="4">PCM 2298</strain>
    </source>
</reference>
<dbReference type="InterPro" id="IPR002401">
    <property type="entry name" value="Cyt_P450_E_grp-I"/>
</dbReference>
<keyword evidence="3" id="KW-0503">Monooxygenase</keyword>
<keyword evidence="3" id="KW-0408">Iron</keyword>
<proteinExistence type="inferred from homology"/>
<keyword evidence="3" id="KW-0349">Heme</keyword>
<evidence type="ECO:0000256" key="2">
    <source>
        <dbReference type="ARBA" id="ARBA00010617"/>
    </source>
</evidence>
<dbReference type="PRINTS" id="PR00463">
    <property type="entry name" value="EP450I"/>
</dbReference>
<dbReference type="InterPro" id="IPR017972">
    <property type="entry name" value="Cyt_P450_CS"/>
</dbReference>
<dbReference type="PANTHER" id="PTHR24305">
    <property type="entry name" value="CYTOCHROME P450"/>
    <property type="match status" value="1"/>
</dbReference>
<dbReference type="InterPro" id="IPR036396">
    <property type="entry name" value="Cyt_P450_sf"/>
</dbReference>
<sequence>MGYFSFITTPITQIYHGTLELLGDVSMQVVNFGRSYIFGDLPELVWHGFNRDWILDECYRRMKNTPERVGKLVVGPYWAPNYQLATLVMAPVPIIASYGENPVDPQAREPFQVMEAAIKKKTIVNLSSNEAIQERTKIKSHLNITERVNTETLKLIKQQCANWQADVDIETQISLVCTNIIGGTVFGLKPVSLADIPTLKSMSEKIVHSKPGKADFEQASEELLSLSSKLISRSFNTIIGQKQYIYDQVAPEKPEDNHFLNLSPRQQMQILQDTHGGAALIVESNLSALCTIALAKIIENPQIKERLVSEINTLSELSDFKALDKLPYLDAVYAEALRFVSPTAVIARKTGSSTLLEKVVGNDNIERNIPVPKGSYLFSAIRREHLDPDFWANPNEFTPERFTHRVPHFSGPHFFPFSSGPRSCPAGGLFVNVVFKTLIAFVLKNYTLTLDNAVEDIPANALHPRWANKYYVTQFQENAAWSSLPPQEPSVPGVN</sequence>
<evidence type="ECO:0000256" key="3">
    <source>
        <dbReference type="RuleBase" id="RU000461"/>
    </source>
</evidence>
<dbReference type="Gene3D" id="1.10.630.10">
    <property type="entry name" value="Cytochrome P450"/>
    <property type="match status" value="1"/>
</dbReference>
<comment type="similarity">
    <text evidence="2 3">Belongs to the cytochrome P450 family.</text>
</comment>
<comment type="cofactor">
    <cofactor evidence="1">
        <name>heme</name>
        <dbReference type="ChEBI" id="CHEBI:30413"/>
    </cofactor>
</comment>
<gene>
    <name evidence="4" type="ORF">J2N86_12990</name>
</gene>
<evidence type="ECO:0000313" key="4">
    <source>
        <dbReference type="EMBL" id="USQ13581.1"/>
    </source>
</evidence>
<keyword evidence="3" id="KW-0479">Metal-binding</keyword>
<organism evidence="4 5">
    <name type="scientific">Legionella lytica</name>
    <dbReference type="NCBI Taxonomy" id="96232"/>
    <lineage>
        <taxon>Bacteria</taxon>
        <taxon>Pseudomonadati</taxon>
        <taxon>Pseudomonadota</taxon>
        <taxon>Gammaproteobacteria</taxon>
        <taxon>Legionellales</taxon>
        <taxon>Legionellaceae</taxon>
        <taxon>Legionella</taxon>
    </lineage>
</organism>
<dbReference type="SUPFAM" id="SSF48264">
    <property type="entry name" value="Cytochrome P450"/>
    <property type="match status" value="1"/>
</dbReference>
<dbReference type="CDD" id="cd00302">
    <property type="entry name" value="cytochrome_P450"/>
    <property type="match status" value="1"/>
</dbReference>
<keyword evidence="3" id="KW-0560">Oxidoreductase</keyword>